<dbReference type="RefSeq" id="WP_096465370.1">
    <property type="nucleotide sequence ID" value="NZ_AP017312.1"/>
</dbReference>
<dbReference type="AlphaFoldDB" id="A0A0U5BAM9"/>
<organism evidence="2 3">
    <name type="scientific">Aneurinibacillus soli</name>
    <dbReference type="NCBI Taxonomy" id="1500254"/>
    <lineage>
        <taxon>Bacteria</taxon>
        <taxon>Bacillati</taxon>
        <taxon>Bacillota</taxon>
        <taxon>Bacilli</taxon>
        <taxon>Bacillales</taxon>
        <taxon>Paenibacillaceae</taxon>
        <taxon>Aneurinibacillus group</taxon>
        <taxon>Aneurinibacillus</taxon>
    </lineage>
</organism>
<dbReference type="CDD" id="cd00519">
    <property type="entry name" value="Lipase_3"/>
    <property type="match status" value="1"/>
</dbReference>
<dbReference type="InterPro" id="IPR002921">
    <property type="entry name" value="Fungal_lipase-type"/>
</dbReference>
<sequence>MEKETKQSTLFRLHSAWNHLTSTEKQQLVLGLNFKQPGVPQSYDHTNPYAEILEEDSISETSFGLDVYNGVKVKLRYQYFYYYPNIQWNLESTPDTDNYWIGLYKKGAKNTDYLAYHYIGKSTSGNHSFSYFKSEVAGNGTSEEYELRIFKNGYSQKTATSNIMYGRSYSVSTKDPVVSSLPQHQVNTETTRDPFIEAMLATADGNAPLFKSKHPNHATQEVTNCWDSLSYEEQQLVYPRLRHDLISDCKADDADNSRPEPKVLFPELGEQLVGDEDNKISLTLTLRESYTYIYPNISVETTAGGYFGWCGLYKTREDFKFDANSPISWKWCGDNQTGTAELGYIMDHLQGKIVQEYVGVVFTKKYRTDSYHQIGIAATSIGASITVSEAPLKPTRKIEFDRNTALRCAELSNLAYKTYSNIKSKLPEYNLQPELEISNYSSNTYGFIASNSEEVVIAIRGSDSFDNWLKNFYFNLTPVNLHNKTIYAHQGFVTSLNSVYNTIVAHVKPILGKKRLLITGHSRGGAVASLIAYGLAGEFPANYRQLFTFGCPPVGDMDFAESWLGSNSFVITNPGDPIADGNVLKIGSYVNLYLPATQYYLPENVGIEGHRITQYIAQLTRLPQEALLI</sequence>
<dbReference type="Proteomes" id="UP000217696">
    <property type="component" value="Chromosome"/>
</dbReference>
<proteinExistence type="predicted"/>
<feature type="domain" description="Fungal lipase-type" evidence="1">
    <location>
        <begin position="456"/>
        <end position="579"/>
    </location>
</feature>
<name>A0A0U5BAM9_9BACL</name>
<dbReference type="PANTHER" id="PTHR45856">
    <property type="entry name" value="ALPHA/BETA-HYDROLASES SUPERFAMILY PROTEIN"/>
    <property type="match status" value="1"/>
</dbReference>
<protein>
    <submittedName>
        <fullName evidence="2">Lipase (Class 3)</fullName>
    </submittedName>
</protein>
<dbReference type="KEGG" id="asoc:CB4_01947"/>
<evidence type="ECO:0000313" key="3">
    <source>
        <dbReference type="Proteomes" id="UP000217696"/>
    </source>
</evidence>
<dbReference type="PANTHER" id="PTHR45856:SF11">
    <property type="entry name" value="FUNGAL LIPASE-LIKE DOMAIN-CONTAINING PROTEIN"/>
    <property type="match status" value="1"/>
</dbReference>
<gene>
    <name evidence="2" type="ORF">CB4_01947</name>
</gene>
<dbReference type="Pfam" id="PF01764">
    <property type="entry name" value="Lipase_3"/>
    <property type="match status" value="1"/>
</dbReference>
<reference evidence="2 3" key="1">
    <citation type="submission" date="2015-12" db="EMBL/GenBank/DDBJ databases">
        <title>Genome sequence of Aneurinibacillus soli.</title>
        <authorList>
            <person name="Lee J.S."/>
            <person name="Lee K.C."/>
            <person name="Kim K.K."/>
            <person name="Lee B.W."/>
        </authorList>
    </citation>
    <scope>NUCLEOTIDE SEQUENCE [LARGE SCALE GENOMIC DNA]</scope>
    <source>
        <strain evidence="2 3">CB4</strain>
    </source>
</reference>
<evidence type="ECO:0000313" key="2">
    <source>
        <dbReference type="EMBL" id="BAU27773.1"/>
    </source>
</evidence>
<dbReference type="InterPro" id="IPR029058">
    <property type="entry name" value="AB_hydrolase_fold"/>
</dbReference>
<dbReference type="GO" id="GO:0006629">
    <property type="term" value="P:lipid metabolic process"/>
    <property type="evidence" value="ECO:0007669"/>
    <property type="project" value="InterPro"/>
</dbReference>
<dbReference type="SUPFAM" id="SSF53474">
    <property type="entry name" value="alpha/beta-Hydrolases"/>
    <property type="match status" value="1"/>
</dbReference>
<dbReference type="OrthoDB" id="5522031at2"/>
<accession>A0A0U5BAM9</accession>
<dbReference type="EMBL" id="AP017312">
    <property type="protein sequence ID" value="BAU27773.1"/>
    <property type="molecule type" value="Genomic_DNA"/>
</dbReference>
<dbReference type="Gene3D" id="3.40.50.1820">
    <property type="entry name" value="alpha/beta hydrolase"/>
    <property type="match status" value="1"/>
</dbReference>
<keyword evidence="3" id="KW-1185">Reference proteome</keyword>
<evidence type="ECO:0000259" key="1">
    <source>
        <dbReference type="Pfam" id="PF01764"/>
    </source>
</evidence>
<dbReference type="InterPro" id="IPR051218">
    <property type="entry name" value="Sec_MonoDiacylglyc_Lipase"/>
</dbReference>